<organism evidence="1 2">
    <name type="scientific">Pluteus cervinus</name>
    <dbReference type="NCBI Taxonomy" id="181527"/>
    <lineage>
        <taxon>Eukaryota</taxon>
        <taxon>Fungi</taxon>
        <taxon>Dikarya</taxon>
        <taxon>Basidiomycota</taxon>
        <taxon>Agaricomycotina</taxon>
        <taxon>Agaricomycetes</taxon>
        <taxon>Agaricomycetidae</taxon>
        <taxon>Agaricales</taxon>
        <taxon>Pluteineae</taxon>
        <taxon>Pluteaceae</taxon>
        <taxon>Pluteus</taxon>
    </lineage>
</organism>
<proteinExistence type="predicted"/>
<sequence>MPEGVVAQEASGLAPLEPVHGVPIRHVLITEAVVWEAPPEYWRPDEVVAFWEAWATEGQKTVHRP</sequence>
<dbReference type="Proteomes" id="UP000308600">
    <property type="component" value="Unassembled WGS sequence"/>
</dbReference>
<protein>
    <submittedName>
        <fullName evidence="1">Uncharacterized protein</fullName>
    </submittedName>
</protein>
<reference evidence="1 2" key="1">
    <citation type="journal article" date="2019" name="Nat. Ecol. Evol.">
        <title>Megaphylogeny resolves global patterns of mushroom evolution.</title>
        <authorList>
            <person name="Varga T."/>
            <person name="Krizsan K."/>
            <person name="Foldi C."/>
            <person name="Dima B."/>
            <person name="Sanchez-Garcia M."/>
            <person name="Sanchez-Ramirez S."/>
            <person name="Szollosi G.J."/>
            <person name="Szarkandi J.G."/>
            <person name="Papp V."/>
            <person name="Albert L."/>
            <person name="Andreopoulos W."/>
            <person name="Angelini C."/>
            <person name="Antonin V."/>
            <person name="Barry K.W."/>
            <person name="Bougher N.L."/>
            <person name="Buchanan P."/>
            <person name="Buyck B."/>
            <person name="Bense V."/>
            <person name="Catcheside P."/>
            <person name="Chovatia M."/>
            <person name="Cooper J."/>
            <person name="Damon W."/>
            <person name="Desjardin D."/>
            <person name="Finy P."/>
            <person name="Geml J."/>
            <person name="Haridas S."/>
            <person name="Hughes K."/>
            <person name="Justo A."/>
            <person name="Karasinski D."/>
            <person name="Kautmanova I."/>
            <person name="Kiss B."/>
            <person name="Kocsube S."/>
            <person name="Kotiranta H."/>
            <person name="LaButti K.M."/>
            <person name="Lechner B.E."/>
            <person name="Liimatainen K."/>
            <person name="Lipzen A."/>
            <person name="Lukacs Z."/>
            <person name="Mihaltcheva S."/>
            <person name="Morgado L.N."/>
            <person name="Niskanen T."/>
            <person name="Noordeloos M.E."/>
            <person name="Ohm R.A."/>
            <person name="Ortiz-Santana B."/>
            <person name="Ovrebo C."/>
            <person name="Racz N."/>
            <person name="Riley R."/>
            <person name="Savchenko A."/>
            <person name="Shiryaev A."/>
            <person name="Soop K."/>
            <person name="Spirin V."/>
            <person name="Szebenyi C."/>
            <person name="Tomsovsky M."/>
            <person name="Tulloss R.E."/>
            <person name="Uehling J."/>
            <person name="Grigoriev I.V."/>
            <person name="Vagvolgyi C."/>
            <person name="Papp T."/>
            <person name="Martin F.M."/>
            <person name="Miettinen O."/>
            <person name="Hibbett D.S."/>
            <person name="Nagy L.G."/>
        </authorList>
    </citation>
    <scope>NUCLEOTIDE SEQUENCE [LARGE SCALE GENOMIC DNA]</scope>
    <source>
        <strain evidence="1 2">NL-1719</strain>
    </source>
</reference>
<dbReference type="EMBL" id="ML208268">
    <property type="protein sequence ID" value="TFK74426.1"/>
    <property type="molecule type" value="Genomic_DNA"/>
</dbReference>
<name>A0ACD3B927_9AGAR</name>
<evidence type="ECO:0000313" key="2">
    <source>
        <dbReference type="Proteomes" id="UP000308600"/>
    </source>
</evidence>
<evidence type="ECO:0000313" key="1">
    <source>
        <dbReference type="EMBL" id="TFK74426.1"/>
    </source>
</evidence>
<keyword evidence="2" id="KW-1185">Reference proteome</keyword>
<accession>A0ACD3B927</accession>
<gene>
    <name evidence="1" type="ORF">BDN72DRAFT_893118</name>
</gene>